<accession>A0A2I0W026</accession>
<feature type="compositionally biased region" description="Basic and acidic residues" evidence="1">
    <location>
        <begin position="39"/>
        <end position="66"/>
    </location>
</feature>
<evidence type="ECO:0000313" key="4">
    <source>
        <dbReference type="Proteomes" id="UP000233837"/>
    </source>
</evidence>
<organism evidence="3 4">
    <name type="scientific">Dendrobium catenatum</name>
    <dbReference type="NCBI Taxonomy" id="906689"/>
    <lineage>
        <taxon>Eukaryota</taxon>
        <taxon>Viridiplantae</taxon>
        <taxon>Streptophyta</taxon>
        <taxon>Embryophyta</taxon>
        <taxon>Tracheophyta</taxon>
        <taxon>Spermatophyta</taxon>
        <taxon>Magnoliopsida</taxon>
        <taxon>Liliopsida</taxon>
        <taxon>Asparagales</taxon>
        <taxon>Orchidaceae</taxon>
        <taxon>Epidendroideae</taxon>
        <taxon>Malaxideae</taxon>
        <taxon>Dendrobiinae</taxon>
        <taxon>Dendrobium</taxon>
    </lineage>
</organism>
<gene>
    <name evidence="3" type="ORF">MA16_Dca002266</name>
</gene>
<reference evidence="3 4" key="2">
    <citation type="journal article" date="2017" name="Nature">
        <title>The Apostasia genome and the evolution of orchids.</title>
        <authorList>
            <person name="Zhang G.Q."/>
            <person name="Liu K.W."/>
            <person name="Li Z."/>
            <person name="Lohaus R."/>
            <person name="Hsiao Y.Y."/>
            <person name="Niu S.C."/>
            <person name="Wang J.Y."/>
            <person name="Lin Y.C."/>
            <person name="Xu Q."/>
            <person name="Chen L.J."/>
            <person name="Yoshida K."/>
            <person name="Fujiwara S."/>
            <person name="Wang Z.W."/>
            <person name="Zhang Y.Q."/>
            <person name="Mitsuda N."/>
            <person name="Wang M."/>
            <person name="Liu G.H."/>
            <person name="Pecoraro L."/>
            <person name="Huang H.X."/>
            <person name="Xiao X.J."/>
            <person name="Lin M."/>
            <person name="Wu X.Y."/>
            <person name="Wu W.L."/>
            <person name="Chen Y.Y."/>
            <person name="Chang S.B."/>
            <person name="Sakamoto S."/>
            <person name="Ohme-Takagi M."/>
            <person name="Yagi M."/>
            <person name="Zeng S.J."/>
            <person name="Shen C.Y."/>
            <person name="Yeh C.M."/>
            <person name="Luo Y.B."/>
            <person name="Tsai W.C."/>
            <person name="Van de Peer Y."/>
            <person name="Liu Z.J."/>
        </authorList>
    </citation>
    <scope>NUCLEOTIDE SEQUENCE [LARGE SCALE GENOMIC DNA]</scope>
    <source>
        <tissue evidence="3">The whole plant</tissue>
    </source>
</reference>
<feature type="region of interest" description="Disordered" evidence="1">
    <location>
        <begin position="28"/>
        <end position="86"/>
    </location>
</feature>
<name>A0A2I0W026_9ASPA</name>
<reference evidence="3 4" key="1">
    <citation type="journal article" date="2016" name="Sci. Rep.">
        <title>The Dendrobium catenatum Lindl. genome sequence provides insights into polysaccharide synthase, floral development and adaptive evolution.</title>
        <authorList>
            <person name="Zhang G.Q."/>
            <person name="Xu Q."/>
            <person name="Bian C."/>
            <person name="Tsai W.C."/>
            <person name="Yeh C.M."/>
            <person name="Liu K.W."/>
            <person name="Yoshida K."/>
            <person name="Zhang L.S."/>
            <person name="Chang S.B."/>
            <person name="Chen F."/>
            <person name="Shi Y."/>
            <person name="Su Y.Y."/>
            <person name="Zhang Y.Q."/>
            <person name="Chen L.J."/>
            <person name="Yin Y."/>
            <person name="Lin M."/>
            <person name="Huang H."/>
            <person name="Deng H."/>
            <person name="Wang Z.W."/>
            <person name="Zhu S.L."/>
            <person name="Zhao X."/>
            <person name="Deng C."/>
            <person name="Niu S.C."/>
            <person name="Huang J."/>
            <person name="Wang M."/>
            <person name="Liu G.H."/>
            <person name="Yang H.J."/>
            <person name="Xiao X.J."/>
            <person name="Hsiao Y.Y."/>
            <person name="Wu W.L."/>
            <person name="Chen Y.Y."/>
            <person name="Mitsuda N."/>
            <person name="Ohme-Takagi M."/>
            <person name="Luo Y.B."/>
            <person name="Van de Peer Y."/>
            <person name="Liu Z.J."/>
        </authorList>
    </citation>
    <scope>NUCLEOTIDE SEQUENCE [LARGE SCALE GENOMIC DNA]</scope>
    <source>
        <tissue evidence="3">The whole plant</tissue>
    </source>
</reference>
<evidence type="ECO:0000256" key="1">
    <source>
        <dbReference type="SAM" id="MobiDB-lite"/>
    </source>
</evidence>
<feature type="chain" id="PRO_5014154327" evidence="2">
    <location>
        <begin position="27"/>
        <end position="129"/>
    </location>
</feature>
<sequence>MKILLLLLIVSFGLMAILTSTSLVEGGDNMHNHSNFMNKELEGKNDNGKKLRAAGRKEKNGEDFRNPKSKNVYGDSKKEEQRNQFDQYKYYPDSINDAYPSTNGASIDTHHQISIDQYKRIISDNPFHP</sequence>
<dbReference type="EMBL" id="KZ503041">
    <property type="protein sequence ID" value="PKU68998.1"/>
    <property type="molecule type" value="Genomic_DNA"/>
</dbReference>
<keyword evidence="4" id="KW-1185">Reference proteome</keyword>
<keyword evidence="2" id="KW-0732">Signal</keyword>
<feature type="signal peptide" evidence="2">
    <location>
        <begin position="1"/>
        <end position="26"/>
    </location>
</feature>
<dbReference type="AlphaFoldDB" id="A0A2I0W026"/>
<evidence type="ECO:0000313" key="3">
    <source>
        <dbReference type="EMBL" id="PKU68998.1"/>
    </source>
</evidence>
<evidence type="ECO:0000256" key="2">
    <source>
        <dbReference type="SAM" id="SignalP"/>
    </source>
</evidence>
<dbReference type="Proteomes" id="UP000233837">
    <property type="component" value="Unassembled WGS sequence"/>
</dbReference>
<protein>
    <submittedName>
        <fullName evidence="3">Uncharacterized protein</fullName>
    </submittedName>
</protein>
<proteinExistence type="predicted"/>